<evidence type="ECO:0000256" key="4">
    <source>
        <dbReference type="ARBA" id="ARBA00022989"/>
    </source>
</evidence>
<feature type="transmembrane region" description="Helical" evidence="7">
    <location>
        <begin position="338"/>
        <end position="358"/>
    </location>
</feature>
<dbReference type="SUPFAM" id="SSF103473">
    <property type="entry name" value="MFS general substrate transporter"/>
    <property type="match status" value="1"/>
</dbReference>
<dbReference type="EMBL" id="DMBR01000093">
    <property type="protein sequence ID" value="HAE93529.1"/>
    <property type="molecule type" value="Genomic_DNA"/>
</dbReference>
<feature type="transmembrane region" description="Helical" evidence="7">
    <location>
        <begin position="117"/>
        <end position="142"/>
    </location>
</feature>
<evidence type="ECO:0000256" key="3">
    <source>
        <dbReference type="ARBA" id="ARBA00022692"/>
    </source>
</evidence>
<evidence type="ECO:0000256" key="1">
    <source>
        <dbReference type="ARBA" id="ARBA00004141"/>
    </source>
</evidence>
<feature type="domain" description="Major facilitator superfamily (MFS) profile" evidence="8">
    <location>
        <begin position="50"/>
        <end position="458"/>
    </location>
</feature>
<feature type="transmembrane region" description="Helical" evidence="7">
    <location>
        <begin position="84"/>
        <end position="105"/>
    </location>
</feature>
<dbReference type="InterPro" id="IPR036259">
    <property type="entry name" value="MFS_trans_sf"/>
</dbReference>
<sequence>MADYRFPKETELPRNGLSAQADATSHNEPPLRRQLNSAPRPAQVWRAWWTVGLLSSLYIISYIDRIIPSLLVGPLKAAFNVGDAHIGLLFGAAFAVFYGFLGLPAARLADRGNRKKLILAGVAIWSLCTIGSGLAGTFIALVLLRMGVAIGEAVLSPAAYSMIGSMFTPERRFLPSAIYAASGNVGTYGAYIAGASVLGWAASDGSVFFDRFSVWQVVFFCVGVPGLLIGILFFATTFEPVRDGDETTEASGLSQVTRFFFQHTHLFGGLFLGASLITIVIFAFGAWVPEYLHRSQGWSVEQAGLSYGITGLCCSVIGTLAFSSLAESLTRNGIRDGLVLVASAGAALGCAAAGLAAIQTNGIGALICLGVMVFCLTGCSNLIVISNQFTVPARFRATAIAIMFMCTILIGLGLGPPLVAWLSSISANPADLGPALAIISFAVLVPATALIYVTRKHYATQLERGVVD</sequence>
<dbReference type="Gene3D" id="1.20.1250.20">
    <property type="entry name" value="MFS general substrate transporter like domains"/>
    <property type="match status" value="2"/>
</dbReference>
<proteinExistence type="predicted"/>
<name>A0A3B9KZ77_9PROT</name>
<feature type="transmembrane region" description="Helical" evidence="7">
    <location>
        <begin position="179"/>
        <end position="202"/>
    </location>
</feature>
<feature type="transmembrane region" description="Helical" evidence="7">
    <location>
        <begin position="47"/>
        <end position="64"/>
    </location>
</feature>
<feature type="transmembrane region" description="Helical" evidence="7">
    <location>
        <begin position="397"/>
        <end position="415"/>
    </location>
</feature>
<accession>A0A3B9KZ77</accession>
<dbReference type="PROSITE" id="PS50850">
    <property type="entry name" value="MFS"/>
    <property type="match status" value="1"/>
</dbReference>
<organism evidence="9 10">
    <name type="scientific">Hyphomonas atlantica</name>
    <dbReference type="NCBI Taxonomy" id="1280948"/>
    <lineage>
        <taxon>Bacteria</taxon>
        <taxon>Pseudomonadati</taxon>
        <taxon>Pseudomonadota</taxon>
        <taxon>Alphaproteobacteria</taxon>
        <taxon>Hyphomonadales</taxon>
        <taxon>Hyphomonadaceae</taxon>
        <taxon>Hyphomonas</taxon>
    </lineage>
</organism>
<keyword evidence="5 7" id="KW-0472">Membrane</keyword>
<dbReference type="Pfam" id="PF07690">
    <property type="entry name" value="MFS_1"/>
    <property type="match status" value="1"/>
</dbReference>
<protein>
    <recommendedName>
        <fullName evidence="8">Major facilitator superfamily (MFS) profile domain-containing protein</fullName>
    </recommendedName>
</protein>
<evidence type="ECO:0000259" key="8">
    <source>
        <dbReference type="PROSITE" id="PS50850"/>
    </source>
</evidence>
<feature type="compositionally biased region" description="Polar residues" evidence="6">
    <location>
        <begin position="17"/>
        <end position="27"/>
    </location>
</feature>
<keyword evidence="3 7" id="KW-0812">Transmembrane</keyword>
<evidence type="ECO:0000313" key="10">
    <source>
        <dbReference type="Proteomes" id="UP000259173"/>
    </source>
</evidence>
<dbReference type="GO" id="GO:0022857">
    <property type="term" value="F:transmembrane transporter activity"/>
    <property type="evidence" value="ECO:0007669"/>
    <property type="project" value="InterPro"/>
</dbReference>
<dbReference type="InterPro" id="IPR044770">
    <property type="entry name" value="MFS_spinster-like"/>
</dbReference>
<evidence type="ECO:0000256" key="7">
    <source>
        <dbReference type="SAM" id="Phobius"/>
    </source>
</evidence>
<dbReference type="PANTHER" id="PTHR23505:SF79">
    <property type="entry name" value="PROTEIN SPINSTER"/>
    <property type="match status" value="1"/>
</dbReference>
<evidence type="ECO:0000313" key="9">
    <source>
        <dbReference type="EMBL" id="HAE93529.1"/>
    </source>
</evidence>
<dbReference type="GO" id="GO:0016020">
    <property type="term" value="C:membrane"/>
    <property type="evidence" value="ECO:0007669"/>
    <property type="project" value="UniProtKB-SubCell"/>
</dbReference>
<keyword evidence="2" id="KW-0813">Transport</keyword>
<evidence type="ECO:0000256" key="6">
    <source>
        <dbReference type="SAM" id="MobiDB-lite"/>
    </source>
</evidence>
<gene>
    <name evidence="9" type="ORF">DCG65_03150</name>
</gene>
<feature type="transmembrane region" description="Helical" evidence="7">
    <location>
        <begin position="148"/>
        <end position="167"/>
    </location>
</feature>
<dbReference type="AlphaFoldDB" id="A0A3B9KZ77"/>
<feature type="region of interest" description="Disordered" evidence="6">
    <location>
        <begin position="9"/>
        <end position="35"/>
    </location>
</feature>
<reference evidence="9 10" key="1">
    <citation type="journal article" date="2018" name="Nat. Biotechnol.">
        <title>A standardized bacterial taxonomy based on genome phylogeny substantially revises the tree of life.</title>
        <authorList>
            <person name="Parks D.H."/>
            <person name="Chuvochina M."/>
            <person name="Waite D.W."/>
            <person name="Rinke C."/>
            <person name="Skarshewski A."/>
            <person name="Chaumeil P.A."/>
            <person name="Hugenholtz P."/>
        </authorList>
    </citation>
    <scope>NUCLEOTIDE SEQUENCE [LARGE SCALE GENOMIC DNA]</scope>
    <source>
        <strain evidence="9">UBA8557</strain>
    </source>
</reference>
<keyword evidence="4 7" id="KW-1133">Transmembrane helix</keyword>
<dbReference type="Proteomes" id="UP000259173">
    <property type="component" value="Unassembled WGS sequence"/>
</dbReference>
<evidence type="ECO:0000256" key="5">
    <source>
        <dbReference type="ARBA" id="ARBA00023136"/>
    </source>
</evidence>
<feature type="transmembrane region" description="Helical" evidence="7">
    <location>
        <begin position="214"/>
        <end position="235"/>
    </location>
</feature>
<feature type="transmembrane region" description="Helical" evidence="7">
    <location>
        <begin position="266"/>
        <end position="287"/>
    </location>
</feature>
<feature type="transmembrane region" description="Helical" evidence="7">
    <location>
        <begin position="435"/>
        <end position="454"/>
    </location>
</feature>
<comment type="subcellular location">
    <subcellularLocation>
        <location evidence="1">Membrane</location>
        <topology evidence="1">Multi-pass membrane protein</topology>
    </subcellularLocation>
</comment>
<dbReference type="PANTHER" id="PTHR23505">
    <property type="entry name" value="SPINSTER"/>
    <property type="match status" value="1"/>
</dbReference>
<feature type="transmembrane region" description="Helical" evidence="7">
    <location>
        <begin position="307"/>
        <end position="326"/>
    </location>
</feature>
<evidence type="ECO:0000256" key="2">
    <source>
        <dbReference type="ARBA" id="ARBA00022448"/>
    </source>
</evidence>
<dbReference type="InterPro" id="IPR011701">
    <property type="entry name" value="MFS"/>
</dbReference>
<dbReference type="InterPro" id="IPR020846">
    <property type="entry name" value="MFS_dom"/>
</dbReference>
<comment type="caution">
    <text evidence="9">The sequence shown here is derived from an EMBL/GenBank/DDBJ whole genome shotgun (WGS) entry which is preliminary data.</text>
</comment>
<feature type="transmembrane region" description="Helical" evidence="7">
    <location>
        <begin position="364"/>
        <end position="385"/>
    </location>
</feature>